<name>A0A564SCX3_9FIRM</name>
<protein>
    <submittedName>
        <fullName evidence="1">Uncharacterized protein</fullName>
    </submittedName>
</protein>
<dbReference type="RefSeq" id="WP_186290896.1">
    <property type="nucleotide sequence ID" value="NZ_CABHNB010000005.1"/>
</dbReference>
<dbReference type="Proteomes" id="UP000409147">
    <property type="component" value="Unassembled WGS sequence"/>
</dbReference>
<dbReference type="EMBL" id="CABHNB010000005">
    <property type="protein sequence ID" value="VUW92430.1"/>
    <property type="molecule type" value="Genomic_DNA"/>
</dbReference>
<evidence type="ECO:0000313" key="2">
    <source>
        <dbReference type="Proteomes" id="UP000409147"/>
    </source>
</evidence>
<organism evidence="1 2">
    <name type="scientific">Blautia obeum</name>
    <dbReference type="NCBI Taxonomy" id="40520"/>
    <lineage>
        <taxon>Bacteria</taxon>
        <taxon>Bacillati</taxon>
        <taxon>Bacillota</taxon>
        <taxon>Clostridia</taxon>
        <taxon>Lachnospirales</taxon>
        <taxon>Lachnospiraceae</taxon>
        <taxon>Blautia</taxon>
    </lineage>
</organism>
<reference evidence="1 2" key="1">
    <citation type="submission" date="2019-07" db="EMBL/GenBank/DDBJ databases">
        <authorList>
            <person name="Hibberd C M."/>
            <person name="Gehrig L. J."/>
            <person name="Chang H.-W."/>
            <person name="Venkatesh S."/>
        </authorList>
    </citation>
    <scope>NUCLEOTIDE SEQUENCE [LARGE SCALE GENOMIC DNA]</scope>
    <source>
        <strain evidence="1">Ruminococcus_obeum_SSTS_Bg7063</strain>
    </source>
</reference>
<accession>A0A564SCX3</accession>
<evidence type="ECO:0000313" key="1">
    <source>
        <dbReference type="EMBL" id="VUW92430.1"/>
    </source>
</evidence>
<proteinExistence type="predicted"/>
<dbReference type="AlphaFoldDB" id="A0A564SCX3"/>
<gene>
    <name evidence="1" type="ORF">ROSSTS7063_00441</name>
</gene>
<keyword evidence="2" id="KW-1185">Reference proteome</keyword>
<sequence length="65" mass="7396">MAIPLNMGGSCSVCVPLYITKRSEAVLQWGKRKNIKKLMINGELVIEWKKEKSIKVVVVENICYD</sequence>